<dbReference type="EMBL" id="KV448272">
    <property type="protein sequence ID" value="OAX38893.1"/>
    <property type="molecule type" value="Genomic_DNA"/>
</dbReference>
<gene>
    <name evidence="1" type="ORF">K503DRAFT_690749</name>
</gene>
<dbReference type="InParanoid" id="A0A1B7N225"/>
<dbReference type="Pfam" id="PF10294">
    <property type="entry name" value="Methyltransf_16"/>
    <property type="match status" value="1"/>
</dbReference>
<dbReference type="GO" id="GO:0032991">
    <property type="term" value="C:protein-containing complex"/>
    <property type="evidence" value="ECO:0007669"/>
    <property type="project" value="TreeGrafter"/>
</dbReference>
<dbReference type="AlphaFoldDB" id="A0A1B7N225"/>
<reference evidence="1 2" key="1">
    <citation type="submission" date="2016-06" db="EMBL/GenBank/DDBJ databases">
        <title>Comparative genomics of the ectomycorrhizal sister species Rhizopogon vinicolor and Rhizopogon vesiculosus (Basidiomycota: Boletales) reveals a divergence of the mating type B locus.</title>
        <authorList>
            <consortium name="DOE Joint Genome Institute"/>
            <person name="Mujic A.B."/>
            <person name="Kuo A."/>
            <person name="Tritt A."/>
            <person name="Lipzen A."/>
            <person name="Chen C."/>
            <person name="Johnson J."/>
            <person name="Sharma A."/>
            <person name="Barry K."/>
            <person name="Grigoriev I.V."/>
            <person name="Spatafora J.W."/>
        </authorList>
    </citation>
    <scope>NUCLEOTIDE SEQUENCE [LARGE SCALE GENOMIC DNA]</scope>
    <source>
        <strain evidence="1 2">AM-OR11-026</strain>
    </source>
</reference>
<evidence type="ECO:0000313" key="1">
    <source>
        <dbReference type="EMBL" id="OAX38893.1"/>
    </source>
</evidence>
<dbReference type="InterPro" id="IPR029063">
    <property type="entry name" value="SAM-dependent_MTases_sf"/>
</dbReference>
<dbReference type="Proteomes" id="UP000092154">
    <property type="component" value="Unassembled WGS sequence"/>
</dbReference>
<dbReference type="GO" id="GO:0005829">
    <property type="term" value="C:cytosol"/>
    <property type="evidence" value="ECO:0007669"/>
    <property type="project" value="TreeGrafter"/>
</dbReference>
<dbReference type="PANTHER" id="PTHR14614:SF109">
    <property type="entry name" value="RIBOSOMAL LYSINE N-METHYLTRANSFERASE 5"/>
    <property type="match status" value="1"/>
</dbReference>
<name>A0A1B7N225_9AGAM</name>
<accession>A0A1B7N225</accession>
<dbReference type="STRING" id="1314800.A0A1B7N225"/>
<organism evidence="1 2">
    <name type="scientific">Rhizopogon vinicolor AM-OR11-026</name>
    <dbReference type="NCBI Taxonomy" id="1314800"/>
    <lineage>
        <taxon>Eukaryota</taxon>
        <taxon>Fungi</taxon>
        <taxon>Dikarya</taxon>
        <taxon>Basidiomycota</taxon>
        <taxon>Agaricomycotina</taxon>
        <taxon>Agaricomycetes</taxon>
        <taxon>Agaricomycetidae</taxon>
        <taxon>Boletales</taxon>
        <taxon>Suillineae</taxon>
        <taxon>Rhizopogonaceae</taxon>
        <taxon>Rhizopogon</taxon>
    </lineage>
</organism>
<dbReference type="CDD" id="cd02440">
    <property type="entry name" value="AdoMet_MTases"/>
    <property type="match status" value="1"/>
</dbReference>
<evidence type="ECO:0000313" key="2">
    <source>
        <dbReference type="Proteomes" id="UP000092154"/>
    </source>
</evidence>
<dbReference type="InterPro" id="IPR019410">
    <property type="entry name" value="Methyltransf_16"/>
</dbReference>
<dbReference type="SUPFAM" id="SSF53335">
    <property type="entry name" value="S-adenosyl-L-methionine-dependent methyltransferases"/>
    <property type="match status" value="1"/>
</dbReference>
<dbReference type="PANTHER" id="PTHR14614">
    <property type="entry name" value="HEPATOCELLULAR CARCINOMA-ASSOCIATED ANTIGEN"/>
    <property type="match status" value="1"/>
</dbReference>
<dbReference type="Gene3D" id="3.40.50.150">
    <property type="entry name" value="Vaccinia Virus protein VP39"/>
    <property type="match status" value="1"/>
</dbReference>
<evidence type="ECO:0008006" key="3">
    <source>
        <dbReference type="Google" id="ProtNLM"/>
    </source>
</evidence>
<dbReference type="OrthoDB" id="2529286at2759"/>
<proteinExistence type="predicted"/>
<keyword evidence="2" id="KW-1185">Reference proteome</keyword>
<sequence length="330" mass="36720">MDSNLLRVPDGSESVTDADEEIFLVYTALNQKPTDQIGPDGFRGLGHVDSRKDIISIRFELTALSHPTSSLSKVAEDNLASKSRKGKSARRTCNHADAPQTIEIELAQDKTALRSRKGDTGSVLWRASIAFAQVILQQHQFPQSNPLFDKDLLRKSHILELGAGTGLLSIALSALAKSYTATDIAPLLPLIRKNVALNFTGWTYNTRLQEGSPGSNICVEELDWETLLSLPPARRSHYYPKPAEPNAEWDLVLIVDCIYHPSLLPALVETIETVCTAAKTWVLVIVELRQEDVVREFLERWLSKGTWQLFRVEGLLELPYVIWAGQKGVP</sequence>
<dbReference type="GO" id="GO:0008757">
    <property type="term" value="F:S-adenosylmethionine-dependent methyltransferase activity"/>
    <property type="evidence" value="ECO:0007669"/>
    <property type="project" value="UniProtKB-ARBA"/>
</dbReference>
<protein>
    <recommendedName>
        <fullName evidence="3">Methyltransferase-domain-containing protein</fullName>
    </recommendedName>
</protein>